<feature type="compositionally biased region" description="Basic residues" evidence="1">
    <location>
        <begin position="1"/>
        <end position="11"/>
    </location>
</feature>
<dbReference type="Proteomes" id="UP000678499">
    <property type="component" value="Unassembled WGS sequence"/>
</dbReference>
<name>A0A7R9GGF8_9CRUS</name>
<feature type="compositionally biased region" description="Low complexity" evidence="1">
    <location>
        <begin position="88"/>
        <end position="98"/>
    </location>
</feature>
<evidence type="ECO:0000313" key="2">
    <source>
        <dbReference type="EMBL" id="CAD7280199.1"/>
    </source>
</evidence>
<dbReference type="AlphaFoldDB" id="A0A7R9GGF8"/>
<feature type="region of interest" description="Disordered" evidence="1">
    <location>
        <begin position="86"/>
        <end position="116"/>
    </location>
</feature>
<sequence>MKMRRIIKKPKKLSETIDQCHDADCDDDDDENRNPGGDNNKNKKRKITTNKILGERDENLINCDEHVLYTALDKKVSRLHAIPEESMESMTEMRTTQTGLEEDTAPDASKKANEGSLPCSNGFLNLTPLQACRRKEVRVMLEDNSAAARALIGPQDRSEASELSYASDVRQAIILSNGYAESGYATTYNNNHQQQAVHHQTMEYPTAQEMSLPQPYVNDQLMGGIRSLIQDAVQEGIQKGIQEGIQKGIQEMNGIQEDIHKGIQELTLRFEQFLGDMHVQLDQTCSRTSVMNIPTRKECEDPSSLGISWPIKTRKELIEVDHVLSNETMRVKLLIWVKGLKEEGTKSKKAQAIYYLMGRMFYQRMLLQVYAANRKVNASEEKDDDVDGDEIDEDDAEFLDHDDAPLNMKLRLEKENLRIPLNKLKGIMAFFMHYAAAVRDNDSSSADKGRENGASMVSEECIKSRINLAIRKLRRDERKKRNLERKKKDPTFKKPVYPSSIGSEKLVFSIGVSTDLRIVSYGVSYAF</sequence>
<reference evidence="2" key="1">
    <citation type="submission" date="2020-11" db="EMBL/GenBank/DDBJ databases">
        <authorList>
            <person name="Tran Van P."/>
        </authorList>
    </citation>
    <scope>NUCLEOTIDE SEQUENCE</scope>
</reference>
<proteinExistence type="predicted"/>
<feature type="region of interest" description="Disordered" evidence="1">
    <location>
        <begin position="1"/>
        <end position="44"/>
    </location>
</feature>
<keyword evidence="3" id="KW-1185">Reference proteome</keyword>
<gene>
    <name evidence="2" type="ORF">NMOB1V02_LOCUS7862</name>
</gene>
<accession>A0A7R9GGF8</accession>
<protein>
    <submittedName>
        <fullName evidence="2">Uncharacterized protein</fullName>
    </submittedName>
</protein>
<evidence type="ECO:0000256" key="1">
    <source>
        <dbReference type="SAM" id="MobiDB-lite"/>
    </source>
</evidence>
<feature type="compositionally biased region" description="Basic and acidic residues" evidence="1">
    <location>
        <begin position="12"/>
        <end position="23"/>
    </location>
</feature>
<evidence type="ECO:0000313" key="3">
    <source>
        <dbReference type="Proteomes" id="UP000678499"/>
    </source>
</evidence>
<dbReference type="EMBL" id="OA884045">
    <property type="protein sequence ID" value="CAD7280199.1"/>
    <property type="molecule type" value="Genomic_DNA"/>
</dbReference>
<dbReference type="EMBL" id="CAJPEX010002008">
    <property type="protein sequence ID" value="CAG0920351.1"/>
    <property type="molecule type" value="Genomic_DNA"/>
</dbReference>
<organism evidence="2">
    <name type="scientific">Notodromas monacha</name>
    <dbReference type="NCBI Taxonomy" id="399045"/>
    <lineage>
        <taxon>Eukaryota</taxon>
        <taxon>Metazoa</taxon>
        <taxon>Ecdysozoa</taxon>
        <taxon>Arthropoda</taxon>
        <taxon>Crustacea</taxon>
        <taxon>Oligostraca</taxon>
        <taxon>Ostracoda</taxon>
        <taxon>Podocopa</taxon>
        <taxon>Podocopida</taxon>
        <taxon>Cypridocopina</taxon>
        <taxon>Cypridoidea</taxon>
        <taxon>Cyprididae</taxon>
        <taxon>Notodromas</taxon>
    </lineage>
</organism>